<evidence type="ECO:0000313" key="1">
    <source>
        <dbReference type="EMBL" id="MFC4489889.1"/>
    </source>
</evidence>
<comment type="caution">
    <text evidence="1">The sequence shown here is derived from an EMBL/GenBank/DDBJ whole genome shotgun (WGS) entry which is preliminary data.</text>
</comment>
<dbReference type="Proteomes" id="UP001595999">
    <property type="component" value="Unassembled WGS sequence"/>
</dbReference>
<name>A0ABV8ZQW8_9NEIS</name>
<keyword evidence="2" id="KW-1185">Reference proteome</keyword>
<dbReference type="EMBL" id="JBHSEK010000005">
    <property type="protein sequence ID" value="MFC4489889.1"/>
    <property type="molecule type" value="Genomic_DNA"/>
</dbReference>
<sequence length="52" mass="5831">MKNKFNGINMQQDEGTDRAAACCRSTSWIERPPFAGCRRSRSPHLASAIVYT</sequence>
<organism evidence="1 2">
    <name type="scientific">Chromobacterium aquaticum</name>
    <dbReference type="NCBI Taxonomy" id="467180"/>
    <lineage>
        <taxon>Bacteria</taxon>
        <taxon>Pseudomonadati</taxon>
        <taxon>Pseudomonadota</taxon>
        <taxon>Betaproteobacteria</taxon>
        <taxon>Neisseriales</taxon>
        <taxon>Chromobacteriaceae</taxon>
        <taxon>Chromobacterium</taxon>
    </lineage>
</organism>
<accession>A0ABV8ZQW8</accession>
<proteinExistence type="predicted"/>
<evidence type="ECO:0000313" key="2">
    <source>
        <dbReference type="Proteomes" id="UP001595999"/>
    </source>
</evidence>
<protein>
    <submittedName>
        <fullName evidence="1">Uncharacterized protein</fullName>
    </submittedName>
</protein>
<gene>
    <name evidence="1" type="ORF">ACFO0R_09680</name>
</gene>
<reference evidence="2" key="1">
    <citation type="journal article" date="2019" name="Int. J. Syst. Evol. Microbiol.">
        <title>The Global Catalogue of Microorganisms (GCM) 10K type strain sequencing project: providing services to taxonomists for standard genome sequencing and annotation.</title>
        <authorList>
            <consortium name="The Broad Institute Genomics Platform"/>
            <consortium name="The Broad Institute Genome Sequencing Center for Infectious Disease"/>
            <person name="Wu L."/>
            <person name="Ma J."/>
        </authorList>
    </citation>
    <scope>NUCLEOTIDE SEQUENCE [LARGE SCALE GENOMIC DNA]</scope>
    <source>
        <strain evidence="2">CGMCC 4.7608</strain>
    </source>
</reference>